<gene>
    <name evidence="2" type="ORF">BpHYR1_037796</name>
</gene>
<dbReference type="Proteomes" id="UP000276133">
    <property type="component" value="Unassembled WGS sequence"/>
</dbReference>
<keyword evidence="1" id="KW-0472">Membrane</keyword>
<proteinExistence type="predicted"/>
<reference evidence="2 3" key="1">
    <citation type="journal article" date="2018" name="Sci. Rep.">
        <title>Genomic signatures of local adaptation to the degree of environmental predictability in rotifers.</title>
        <authorList>
            <person name="Franch-Gras L."/>
            <person name="Hahn C."/>
            <person name="Garcia-Roger E.M."/>
            <person name="Carmona M.J."/>
            <person name="Serra M."/>
            <person name="Gomez A."/>
        </authorList>
    </citation>
    <scope>NUCLEOTIDE SEQUENCE [LARGE SCALE GENOMIC DNA]</scope>
    <source>
        <strain evidence="2">HYR1</strain>
    </source>
</reference>
<evidence type="ECO:0000313" key="3">
    <source>
        <dbReference type="Proteomes" id="UP000276133"/>
    </source>
</evidence>
<dbReference type="EMBL" id="REGN01012314">
    <property type="protein sequence ID" value="RMZ96019.1"/>
    <property type="molecule type" value="Genomic_DNA"/>
</dbReference>
<sequence>MVAGSFGPSVLVQQRSELVVGPVLIVHIANCFVASEGGRGAQTNGLLWRILQRVVVQLDLSQAFKVREKIVRQRLNQIVVQVNHFQFVAQLFFQRVRHFGARLFTLFLFLAFAARLFAINLLILILIHLAIDRLFVADFQLLKITAILIQTEAFLEKLIGYSLDQIVIEVNLAQIFQLEHKGRKLNETIGAQVKHLQLLGHFSIHLFISEAVVFVCMVHSSEFKAAALSVVQLGQIGRQLVHCVHKFNKAAF</sequence>
<evidence type="ECO:0000313" key="2">
    <source>
        <dbReference type="EMBL" id="RMZ96019.1"/>
    </source>
</evidence>
<evidence type="ECO:0000256" key="1">
    <source>
        <dbReference type="SAM" id="Phobius"/>
    </source>
</evidence>
<keyword evidence="3" id="KW-1185">Reference proteome</keyword>
<protein>
    <submittedName>
        <fullName evidence="2">Uncharacterized protein</fullName>
    </submittedName>
</protein>
<accession>A0A3M7PAL1</accession>
<keyword evidence="1" id="KW-0812">Transmembrane</keyword>
<comment type="caution">
    <text evidence="2">The sequence shown here is derived from an EMBL/GenBank/DDBJ whole genome shotgun (WGS) entry which is preliminary data.</text>
</comment>
<name>A0A3M7PAL1_BRAPC</name>
<organism evidence="2 3">
    <name type="scientific">Brachionus plicatilis</name>
    <name type="common">Marine rotifer</name>
    <name type="synonym">Brachionus muelleri</name>
    <dbReference type="NCBI Taxonomy" id="10195"/>
    <lineage>
        <taxon>Eukaryota</taxon>
        <taxon>Metazoa</taxon>
        <taxon>Spiralia</taxon>
        <taxon>Gnathifera</taxon>
        <taxon>Rotifera</taxon>
        <taxon>Eurotatoria</taxon>
        <taxon>Monogononta</taxon>
        <taxon>Pseudotrocha</taxon>
        <taxon>Ploima</taxon>
        <taxon>Brachionidae</taxon>
        <taxon>Brachionus</taxon>
    </lineage>
</organism>
<keyword evidence="1" id="KW-1133">Transmembrane helix</keyword>
<dbReference type="AlphaFoldDB" id="A0A3M7PAL1"/>
<feature type="transmembrane region" description="Helical" evidence="1">
    <location>
        <begin position="103"/>
        <end position="131"/>
    </location>
</feature>